<evidence type="ECO:0000256" key="6">
    <source>
        <dbReference type="ARBA" id="ARBA00019397"/>
    </source>
</evidence>
<dbReference type="InterPro" id="IPR013785">
    <property type="entry name" value="Aldolase_TIM"/>
</dbReference>
<dbReference type="GO" id="GO:0004807">
    <property type="term" value="F:triose-phosphate isomerase activity"/>
    <property type="evidence" value="ECO:0007669"/>
    <property type="project" value="UniProtKB-UniRule"/>
</dbReference>
<dbReference type="SUPFAM" id="SSF51351">
    <property type="entry name" value="Triosephosphate isomerase (TIM)"/>
    <property type="match status" value="1"/>
</dbReference>
<feature type="binding site" evidence="12">
    <location>
        <begin position="243"/>
        <end position="244"/>
    </location>
    <ligand>
        <name>substrate</name>
    </ligand>
</feature>
<feature type="active site" description="Electrophile" evidence="12">
    <location>
        <position position="104"/>
    </location>
</feature>
<dbReference type="AlphaFoldDB" id="A0A8H9GMY7"/>
<comment type="subunit">
    <text evidence="4 12 13">Homodimer.</text>
</comment>
<dbReference type="EC" id="5.3.1.1" evidence="5 12"/>
<sequence length="264" mass="28257">MATTRTPLMAGNWKMNLDHQQAISTVQKLAWSLKDAKHDYSAVEVAVLPPFTDLRSVQTLVDGDKLELVYGAQDLSRHESGAYTGEISGAMLAKLGCTYVAVGHSERREYHAETDDLVNAKVRTAFAHGLTPILCVGEGLDVRKAGDQVPYTLRQVEAALADVPPEQVAKIVIAYEPVWAIGTGEVATPEDAQEVCGAIRRVLGELCDQTVAEGVRVLYGGSVKSGNVAQIMAQPDVDGALVGGASLDPEEFAKIARYQSHVTA</sequence>
<dbReference type="Gene3D" id="3.20.20.70">
    <property type="entry name" value="Aldolase class I"/>
    <property type="match status" value="1"/>
</dbReference>
<keyword evidence="15" id="KW-1185">Reference proteome</keyword>
<keyword evidence="7 12" id="KW-0312">Gluconeogenesis</keyword>
<evidence type="ECO:0000313" key="14">
    <source>
        <dbReference type="EMBL" id="GGM40603.1"/>
    </source>
</evidence>
<comment type="function">
    <text evidence="11 12">Involved in the gluconeogenesis. Catalyzes stereospecifically the conversion of dihydroxyacetone phosphate (DHAP) to D-glyceraldehyde-3-phosphate (G3P).</text>
</comment>
<gene>
    <name evidence="12 14" type="primary">tpiA</name>
    <name evidence="14" type="ORF">GCM10010102_40170</name>
</gene>
<dbReference type="InterPro" id="IPR035990">
    <property type="entry name" value="TIM_sf"/>
</dbReference>
<dbReference type="PROSITE" id="PS51440">
    <property type="entry name" value="TIM_2"/>
    <property type="match status" value="1"/>
</dbReference>
<evidence type="ECO:0000256" key="8">
    <source>
        <dbReference type="ARBA" id="ARBA00022490"/>
    </source>
</evidence>
<dbReference type="PANTHER" id="PTHR21139">
    <property type="entry name" value="TRIOSEPHOSPHATE ISOMERASE"/>
    <property type="match status" value="1"/>
</dbReference>
<dbReference type="CDD" id="cd00311">
    <property type="entry name" value="TIM"/>
    <property type="match status" value="1"/>
</dbReference>
<comment type="subcellular location">
    <subcellularLocation>
        <location evidence="12 13">Cytoplasm</location>
    </subcellularLocation>
</comment>
<reference evidence="14" key="2">
    <citation type="submission" date="2020-09" db="EMBL/GenBank/DDBJ databases">
        <authorList>
            <person name="Sun Q."/>
            <person name="Ohkuma M."/>
        </authorList>
    </citation>
    <scope>NUCLEOTIDE SEQUENCE</scope>
    <source>
        <strain evidence="14">JCM 3051</strain>
    </source>
</reference>
<dbReference type="InterPro" id="IPR022896">
    <property type="entry name" value="TrioseP_Isoase_bac/euk"/>
</dbReference>
<accession>A0A8H9GMY7</accession>
<dbReference type="GO" id="GO:0006094">
    <property type="term" value="P:gluconeogenesis"/>
    <property type="evidence" value="ECO:0007669"/>
    <property type="project" value="UniProtKB-UniRule"/>
</dbReference>
<evidence type="ECO:0000256" key="5">
    <source>
        <dbReference type="ARBA" id="ARBA00011940"/>
    </source>
</evidence>
<evidence type="ECO:0000313" key="15">
    <source>
        <dbReference type="Proteomes" id="UP000655589"/>
    </source>
</evidence>
<dbReference type="PANTHER" id="PTHR21139:SF42">
    <property type="entry name" value="TRIOSEPHOSPHATE ISOMERASE"/>
    <property type="match status" value="1"/>
</dbReference>
<protein>
    <recommendedName>
        <fullName evidence="6 12">Triosephosphate isomerase</fullName>
        <shortName evidence="12">TIM</shortName>
        <shortName evidence="12">TPI</shortName>
        <ecNumber evidence="5 12">5.3.1.1</ecNumber>
    </recommendedName>
    <alternativeName>
        <fullName evidence="12">Triose-phosphate isomerase</fullName>
    </alternativeName>
</protein>
<organism evidence="14 15">
    <name type="scientific">Promicromonospora citrea</name>
    <dbReference type="NCBI Taxonomy" id="43677"/>
    <lineage>
        <taxon>Bacteria</taxon>
        <taxon>Bacillati</taxon>
        <taxon>Actinomycetota</taxon>
        <taxon>Actinomycetes</taxon>
        <taxon>Micrococcales</taxon>
        <taxon>Promicromonosporaceae</taxon>
        <taxon>Promicromonospora</taxon>
    </lineage>
</organism>
<reference evidence="14" key="1">
    <citation type="journal article" date="2014" name="Int. J. Syst. Evol. Microbiol.">
        <title>Complete genome sequence of Corynebacterium casei LMG S-19264T (=DSM 44701T), isolated from a smear-ripened cheese.</title>
        <authorList>
            <consortium name="US DOE Joint Genome Institute (JGI-PGF)"/>
            <person name="Walter F."/>
            <person name="Albersmeier A."/>
            <person name="Kalinowski J."/>
            <person name="Ruckert C."/>
        </authorList>
    </citation>
    <scope>NUCLEOTIDE SEQUENCE</scope>
    <source>
        <strain evidence="14">JCM 3051</strain>
    </source>
</reference>
<dbReference type="Proteomes" id="UP000655589">
    <property type="component" value="Unassembled WGS sequence"/>
</dbReference>
<dbReference type="PROSITE" id="PS00171">
    <property type="entry name" value="TIM_1"/>
    <property type="match status" value="1"/>
</dbReference>
<feature type="binding site" evidence="12">
    <location>
        <begin position="12"/>
        <end position="14"/>
    </location>
    <ligand>
        <name>substrate</name>
    </ligand>
</feature>
<dbReference type="GO" id="GO:0005829">
    <property type="term" value="C:cytosol"/>
    <property type="evidence" value="ECO:0007669"/>
    <property type="project" value="TreeGrafter"/>
</dbReference>
<evidence type="ECO:0000256" key="11">
    <source>
        <dbReference type="ARBA" id="ARBA00055680"/>
    </source>
</evidence>
<evidence type="ECO:0000256" key="7">
    <source>
        <dbReference type="ARBA" id="ARBA00022432"/>
    </source>
</evidence>
<name>A0A8H9GMY7_9MICO</name>
<keyword evidence="9 12" id="KW-0324">Glycolysis</keyword>
<dbReference type="InterPro" id="IPR000652">
    <property type="entry name" value="Triosephosphate_isomerase"/>
</dbReference>
<dbReference type="HAMAP" id="MF_00147_B">
    <property type="entry name" value="TIM_B"/>
    <property type="match status" value="1"/>
</dbReference>
<evidence type="ECO:0000256" key="9">
    <source>
        <dbReference type="ARBA" id="ARBA00023152"/>
    </source>
</evidence>
<evidence type="ECO:0000256" key="3">
    <source>
        <dbReference type="ARBA" id="ARBA00007422"/>
    </source>
</evidence>
<dbReference type="Pfam" id="PF00121">
    <property type="entry name" value="TIM"/>
    <property type="match status" value="1"/>
</dbReference>
<keyword evidence="8 12" id="KW-0963">Cytoplasm</keyword>
<dbReference type="GO" id="GO:0019563">
    <property type="term" value="P:glycerol catabolic process"/>
    <property type="evidence" value="ECO:0007669"/>
    <property type="project" value="TreeGrafter"/>
</dbReference>
<comment type="pathway">
    <text evidence="2 12 13">Carbohydrate biosynthesis; gluconeogenesis.</text>
</comment>
<dbReference type="UniPathway" id="UPA00109">
    <property type="reaction ID" value="UER00189"/>
</dbReference>
<feature type="active site" description="Proton acceptor" evidence="12">
    <location>
        <position position="176"/>
    </location>
</feature>
<proteinExistence type="inferred from homology"/>
<evidence type="ECO:0000256" key="12">
    <source>
        <dbReference type="HAMAP-Rule" id="MF_00147"/>
    </source>
</evidence>
<dbReference type="GO" id="GO:0006096">
    <property type="term" value="P:glycolytic process"/>
    <property type="evidence" value="ECO:0007669"/>
    <property type="project" value="UniProtKB-UniRule"/>
</dbReference>
<evidence type="ECO:0000256" key="10">
    <source>
        <dbReference type="ARBA" id="ARBA00023235"/>
    </source>
</evidence>
<comment type="similarity">
    <text evidence="3 12 13">Belongs to the triosephosphate isomerase family.</text>
</comment>
<comment type="caution">
    <text evidence="14">The sequence shown here is derived from an EMBL/GenBank/DDBJ whole genome shotgun (WGS) entry which is preliminary data.</text>
</comment>
<evidence type="ECO:0000256" key="13">
    <source>
        <dbReference type="RuleBase" id="RU363013"/>
    </source>
</evidence>
<dbReference type="InterPro" id="IPR020861">
    <property type="entry name" value="Triosephosphate_isomerase_AS"/>
</dbReference>
<keyword evidence="10 12" id="KW-0413">Isomerase</keyword>
<comment type="pathway">
    <text evidence="12 13">Carbohydrate degradation; glycolysis; D-glyceraldehyde 3-phosphate from glycerone phosphate: step 1/1.</text>
</comment>
<feature type="binding site" evidence="12">
    <location>
        <position position="182"/>
    </location>
    <ligand>
        <name>substrate</name>
    </ligand>
</feature>
<dbReference type="NCBIfam" id="TIGR00419">
    <property type="entry name" value="tim"/>
    <property type="match status" value="1"/>
</dbReference>
<dbReference type="EMBL" id="BMPT01000021">
    <property type="protein sequence ID" value="GGM40603.1"/>
    <property type="molecule type" value="Genomic_DNA"/>
</dbReference>
<evidence type="ECO:0000256" key="2">
    <source>
        <dbReference type="ARBA" id="ARBA00004742"/>
    </source>
</evidence>
<evidence type="ECO:0000256" key="4">
    <source>
        <dbReference type="ARBA" id="ARBA00011738"/>
    </source>
</evidence>
<dbReference type="FunFam" id="3.20.20.70:FF:000020">
    <property type="entry name" value="Triosephosphate isomerase"/>
    <property type="match status" value="1"/>
</dbReference>
<dbReference type="GO" id="GO:0046166">
    <property type="term" value="P:glyceraldehyde-3-phosphate biosynthetic process"/>
    <property type="evidence" value="ECO:0007669"/>
    <property type="project" value="TreeGrafter"/>
</dbReference>
<dbReference type="UniPathway" id="UPA00138"/>
<evidence type="ECO:0000256" key="1">
    <source>
        <dbReference type="ARBA" id="ARBA00000474"/>
    </source>
</evidence>
<feature type="binding site" evidence="12">
    <location>
        <position position="222"/>
    </location>
    <ligand>
        <name>substrate</name>
    </ligand>
</feature>
<comment type="catalytic activity">
    <reaction evidence="1 12 13">
        <text>D-glyceraldehyde 3-phosphate = dihydroxyacetone phosphate</text>
        <dbReference type="Rhea" id="RHEA:18585"/>
        <dbReference type="ChEBI" id="CHEBI:57642"/>
        <dbReference type="ChEBI" id="CHEBI:59776"/>
        <dbReference type="EC" id="5.3.1.1"/>
    </reaction>
</comment>